<accession>A0A929L148</accession>
<evidence type="ECO:0000256" key="1">
    <source>
        <dbReference type="SAM" id="SignalP"/>
    </source>
</evidence>
<proteinExistence type="predicted"/>
<evidence type="ECO:0000313" key="3">
    <source>
        <dbReference type="Proteomes" id="UP000622475"/>
    </source>
</evidence>
<evidence type="ECO:0000313" key="2">
    <source>
        <dbReference type="EMBL" id="MBE9664307.1"/>
    </source>
</evidence>
<name>A0A929L148_9SPHI</name>
<reference evidence="2" key="1">
    <citation type="submission" date="2020-10" db="EMBL/GenBank/DDBJ databases">
        <title>Mucilaginibacter mali sp. nov., isolated from rhizosphere soil of apple orchard.</title>
        <authorList>
            <person name="Lee J.-S."/>
            <person name="Kim H.S."/>
            <person name="Kim J.-S."/>
        </authorList>
    </citation>
    <scope>NUCLEOTIDE SEQUENCE</scope>
    <source>
        <strain evidence="2">KCTC 22746</strain>
    </source>
</reference>
<comment type="caution">
    <text evidence="2">The sequence shown here is derived from an EMBL/GenBank/DDBJ whole genome shotgun (WGS) entry which is preliminary data.</text>
</comment>
<gene>
    <name evidence="2" type="ORF">IRJ16_20670</name>
</gene>
<dbReference type="AlphaFoldDB" id="A0A929L148"/>
<organism evidence="2 3">
    <name type="scientific">Mucilaginibacter myungsuensis</name>
    <dbReference type="NCBI Taxonomy" id="649104"/>
    <lineage>
        <taxon>Bacteria</taxon>
        <taxon>Pseudomonadati</taxon>
        <taxon>Bacteroidota</taxon>
        <taxon>Sphingobacteriia</taxon>
        <taxon>Sphingobacteriales</taxon>
        <taxon>Sphingobacteriaceae</taxon>
        <taxon>Mucilaginibacter</taxon>
    </lineage>
</organism>
<keyword evidence="2" id="KW-0378">Hydrolase</keyword>
<feature type="chain" id="PRO_5037507911" evidence="1">
    <location>
        <begin position="28"/>
        <end position="927"/>
    </location>
</feature>
<protein>
    <submittedName>
        <fullName evidence="2">Carboxypeptidase regulatory-like domain-containing protein</fullName>
    </submittedName>
</protein>
<dbReference type="GO" id="GO:0004180">
    <property type="term" value="F:carboxypeptidase activity"/>
    <property type="evidence" value="ECO:0007669"/>
    <property type="project" value="UniProtKB-KW"/>
</dbReference>
<sequence>MPRSISLTHLVVVVMTTFASLGSSVKAAGNYQTQTLNDTLQKIKAGLDTMRKHLPVEKVYLHTNKPNYSLGDTLWFKGYVTDANGRPSKLSGLLYVELNDDSTEAVRRISLPIKEGAVRGQIPLTRVIFHEGAYTLRAYTNWQQNLGDSYFFSRRFYLAVPAASAWLVKSVANINKIDGREQLNVELKLSDSDRKPLALKDVEVKLYEGRFYLLKEVMRTGVDGSIKLRKKLRDSVDISYLRVQVTSLDKKDKNKRIQIPLNVARERKIDLQFLPEGGNLVAGLISKVGFKAIGEDGHGVNISGDILDSRGQKVATFASGYKGMGNFMFAPVAGERYTATINKQNISTKTFNLPAVQQVGTVMQVDAVSDTANISINLQGIKNFTADGTCYLIGSSAGKVQYAQAIDGNESSFVLPKTLLATGVVRFTLLKGSRPLNDRVVFIDHWDRAFINVKPHKSIYGRRDSVALEISVKDRIGMPLKGNFSVSVTDDSQVKADVGGNFNIAASLLLKAGLKGTIEEPGYYFKRKDQASLQALDNLMLTQGWVGYDWKDVFGAPSTPKFVLEKDLKITGKVVDAWNKPMPNAPVMISSQKPTFVTTTMADADGKFTFSGLPAIDSGSFFLQANNKNGKHIKFGGLIVNKFRAPDVPDTQNDVVTPRYVNSNDEQLNYVARIAQRANADNTDDVITAGTLLRNVTVNNVKPIKGSWYNMGSIKPTAAFDERDIQESTVTDLYQFAKQKQPGFKVIRGRDGLAKSVIDGRTPTRFGFVVDGPNFLPMIITDPTSVDELIDELKNFKMATFSGAEIYPWIEELKSPGIALISKSDAGWFRNNTTGTAKYRPLPLMYPQQFYSPRYKAGEPIVGLPDYRSTIYWAPDVYTDFNGIATVSFCTSDLPANYTINIQGNTPDGELGSAVLKLQEAVKTVVK</sequence>
<dbReference type="SUPFAM" id="SSF49464">
    <property type="entry name" value="Carboxypeptidase regulatory domain-like"/>
    <property type="match status" value="1"/>
</dbReference>
<dbReference type="Pfam" id="PF13620">
    <property type="entry name" value="CarboxypepD_reg"/>
    <property type="match status" value="1"/>
</dbReference>
<keyword evidence="2" id="KW-0645">Protease</keyword>
<keyword evidence="1" id="KW-0732">Signal</keyword>
<feature type="signal peptide" evidence="1">
    <location>
        <begin position="1"/>
        <end position="27"/>
    </location>
</feature>
<dbReference type="RefSeq" id="WP_194113560.1">
    <property type="nucleotide sequence ID" value="NZ_JADFFL010000011.1"/>
</dbReference>
<keyword evidence="3" id="KW-1185">Reference proteome</keyword>
<dbReference type="EMBL" id="JADFFL010000011">
    <property type="protein sequence ID" value="MBE9664307.1"/>
    <property type="molecule type" value="Genomic_DNA"/>
</dbReference>
<dbReference type="Proteomes" id="UP000622475">
    <property type="component" value="Unassembled WGS sequence"/>
</dbReference>
<keyword evidence="2" id="KW-0121">Carboxypeptidase</keyword>
<dbReference type="Gene3D" id="2.60.40.1930">
    <property type="match status" value="1"/>
</dbReference>
<dbReference type="InterPro" id="IPR008969">
    <property type="entry name" value="CarboxyPept-like_regulatory"/>
</dbReference>